<name>A0A0F8YIK0_9ZZZZ</name>
<evidence type="ECO:0000313" key="1">
    <source>
        <dbReference type="EMBL" id="KKK54009.1"/>
    </source>
</evidence>
<organism evidence="1">
    <name type="scientific">marine sediment metagenome</name>
    <dbReference type="NCBI Taxonomy" id="412755"/>
    <lineage>
        <taxon>unclassified sequences</taxon>
        <taxon>metagenomes</taxon>
        <taxon>ecological metagenomes</taxon>
    </lineage>
</organism>
<dbReference type="AlphaFoldDB" id="A0A0F8YIK0"/>
<accession>A0A0F8YIK0</accession>
<gene>
    <name evidence="1" type="ORF">LCGC14_3089070</name>
</gene>
<sequence>PQLITDLLGIVVHHLDRIDFILAAVHYVRDLTSFFNSRTSSS</sequence>
<comment type="caution">
    <text evidence="1">The sequence shown here is derived from an EMBL/GenBank/DDBJ whole genome shotgun (WGS) entry which is preliminary data.</text>
</comment>
<dbReference type="EMBL" id="LAZR01066219">
    <property type="protein sequence ID" value="KKK54009.1"/>
    <property type="molecule type" value="Genomic_DNA"/>
</dbReference>
<reference evidence="1" key="1">
    <citation type="journal article" date="2015" name="Nature">
        <title>Complex archaea that bridge the gap between prokaryotes and eukaryotes.</title>
        <authorList>
            <person name="Spang A."/>
            <person name="Saw J.H."/>
            <person name="Jorgensen S.L."/>
            <person name="Zaremba-Niedzwiedzka K."/>
            <person name="Martijn J."/>
            <person name="Lind A.E."/>
            <person name="van Eijk R."/>
            <person name="Schleper C."/>
            <person name="Guy L."/>
            <person name="Ettema T.J."/>
        </authorList>
    </citation>
    <scope>NUCLEOTIDE SEQUENCE</scope>
</reference>
<feature type="non-terminal residue" evidence="1">
    <location>
        <position position="1"/>
    </location>
</feature>
<protein>
    <submittedName>
        <fullName evidence="1">Uncharacterized protein</fullName>
    </submittedName>
</protein>
<proteinExistence type="predicted"/>